<feature type="domain" description="RING-type" evidence="2">
    <location>
        <begin position="233"/>
        <end position="279"/>
    </location>
</feature>
<proteinExistence type="predicted"/>
<dbReference type="EMBL" id="JAVRQU010000003">
    <property type="protein sequence ID" value="KAK5705185.1"/>
    <property type="molecule type" value="Genomic_DNA"/>
</dbReference>
<protein>
    <recommendedName>
        <fullName evidence="2">RING-type domain-containing protein</fullName>
    </recommendedName>
</protein>
<dbReference type="GO" id="GO:0008270">
    <property type="term" value="F:zinc ion binding"/>
    <property type="evidence" value="ECO:0007669"/>
    <property type="project" value="UniProtKB-KW"/>
</dbReference>
<dbReference type="InterPro" id="IPR001841">
    <property type="entry name" value="Znf_RING"/>
</dbReference>
<reference evidence="3" key="1">
    <citation type="submission" date="2023-08" db="EMBL/GenBank/DDBJ databases">
        <title>Black Yeasts Isolated from many extreme environments.</title>
        <authorList>
            <person name="Coleine C."/>
            <person name="Stajich J.E."/>
            <person name="Selbmann L."/>
        </authorList>
    </citation>
    <scope>NUCLEOTIDE SEQUENCE</scope>
    <source>
        <strain evidence="3">CCFEE 5810</strain>
    </source>
</reference>
<dbReference type="InterPro" id="IPR013083">
    <property type="entry name" value="Znf_RING/FYVE/PHD"/>
</dbReference>
<comment type="caution">
    <text evidence="3">The sequence shown here is derived from an EMBL/GenBank/DDBJ whole genome shotgun (WGS) entry which is preliminary data.</text>
</comment>
<evidence type="ECO:0000313" key="4">
    <source>
        <dbReference type="Proteomes" id="UP001310594"/>
    </source>
</evidence>
<keyword evidence="1" id="KW-0479">Metal-binding</keyword>
<organism evidence="3 4">
    <name type="scientific">Elasticomyces elasticus</name>
    <dbReference type="NCBI Taxonomy" id="574655"/>
    <lineage>
        <taxon>Eukaryota</taxon>
        <taxon>Fungi</taxon>
        <taxon>Dikarya</taxon>
        <taxon>Ascomycota</taxon>
        <taxon>Pezizomycotina</taxon>
        <taxon>Dothideomycetes</taxon>
        <taxon>Dothideomycetidae</taxon>
        <taxon>Mycosphaerellales</taxon>
        <taxon>Teratosphaeriaceae</taxon>
        <taxon>Elasticomyces</taxon>
    </lineage>
</organism>
<dbReference type="SUPFAM" id="SSF57850">
    <property type="entry name" value="RING/U-box"/>
    <property type="match status" value="1"/>
</dbReference>
<accession>A0AAN7WEX4</accession>
<dbReference type="Gene3D" id="3.30.40.10">
    <property type="entry name" value="Zinc/RING finger domain, C3HC4 (zinc finger)"/>
    <property type="match status" value="1"/>
</dbReference>
<name>A0AAN7WEX4_9PEZI</name>
<keyword evidence="1" id="KW-0863">Zinc-finger</keyword>
<dbReference type="PROSITE" id="PS50089">
    <property type="entry name" value="ZF_RING_2"/>
    <property type="match status" value="1"/>
</dbReference>
<dbReference type="Proteomes" id="UP001310594">
    <property type="component" value="Unassembled WGS sequence"/>
</dbReference>
<keyword evidence="1" id="KW-0862">Zinc</keyword>
<dbReference type="AlphaFoldDB" id="A0AAN7WEX4"/>
<sequence length="495" mass="56827">MAQYPPIFTPSHQVWVNYPVKPETHTPQHNIIILPIHDSHNRYEPRPLVTDNKVLKHTFLDEEDAAMFCITKAIAIDTQDLEADELALRALLRSNSREAYSHTHLLEDMAAWKKYHGSSTLDLYTYVEDDKPVVRLHMHFTSELRLNNPPRVTTSINYDMELTDFDSIGSTEFWYLNALDVLHRRSDRAYQHVKLQIEREGLTDVATDWKSPRETDILQKFPSITDTDDLEDCGICGEPLAEGDPVGLLCHSTHSLCRHCLTYLVISSGMETVKCPWDRSILYTPADCAALKWGTNGKAYNRNEGINHLFDDYETFIRANNDLDCRDHANQSEPMTINAAVLVQILDVLIDGALLEPATSTPFHLQPVRSTEMPRICALIKLIFVKYAGRTHYTHVHYMATLFLVVQKLKQEYENTPEVFKTMTSGEQECMKSKVECECFWRDFRPGVLNFVARLIDRTLEFAKRRQCEGTSCVGFHYHGGEDVLQQQLRAPHSL</sequence>
<evidence type="ECO:0000256" key="1">
    <source>
        <dbReference type="PROSITE-ProRule" id="PRU00175"/>
    </source>
</evidence>
<evidence type="ECO:0000313" key="3">
    <source>
        <dbReference type="EMBL" id="KAK5705185.1"/>
    </source>
</evidence>
<evidence type="ECO:0000259" key="2">
    <source>
        <dbReference type="PROSITE" id="PS50089"/>
    </source>
</evidence>
<gene>
    <name evidence="3" type="ORF">LTR97_002302</name>
</gene>